<feature type="domain" description="MYND-type" evidence="5">
    <location>
        <begin position="350"/>
        <end position="400"/>
    </location>
</feature>
<dbReference type="Proteomes" id="UP000006514">
    <property type="component" value="Unassembled WGS sequence"/>
</dbReference>
<sequence>MALLSRARTVARTIEQDNCCPCCLLEFSEALVAEPDALDELRRGLHELWDACVTAIAVLAPEDENAAFRRSLRITVSRCSLHANSHNTAAKDEESDDIDLVHDFVDAACGCLHACLSVGERSAVSRAQKKHKAFSNKRGAWPMRQEDLFPSGADSEGAYSDVKNIIRWSMSVEKSNPALLLADMLFIAHPIVFPAVMAERDDLVESLADWIFNPAAVRMYTRVELPDMDAFARGDQKTAAAVAVMSSLRDAPDAEPNSFLVFTLDHEDNLFQAANIGIGVLTARHGPESELLGEVASLAAIMHTRLAQPDSVACSAVRARLPKKTSDLDLAGVLHVLIQTLAARRRICAGPNCGLSVHASDDPNTVFSRCSRCKLVQYCSKACQRDDWKTGRGIQHKLACQVFCEILSRSGVDLPLDEFQRKLASLSQNPQAQYELSLFACSHQRALPMEVVVRAGQIHREAALVLGWPNVISGANSDMEYMDRVFRRQERWASRFPSF</sequence>
<dbReference type="KEGG" id="adl:AURDEDRAFT_188833"/>
<gene>
    <name evidence="6" type="ORF">AURDEDRAFT_188833</name>
</gene>
<evidence type="ECO:0000256" key="3">
    <source>
        <dbReference type="ARBA" id="ARBA00022833"/>
    </source>
</evidence>
<dbReference type="InParanoid" id="J0CWU3"/>
<dbReference type="InterPro" id="IPR002893">
    <property type="entry name" value="Znf_MYND"/>
</dbReference>
<dbReference type="EMBL" id="JH687902">
    <property type="protein sequence ID" value="EJD35159.1"/>
    <property type="molecule type" value="Genomic_DNA"/>
</dbReference>
<organism evidence="6 7">
    <name type="scientific">Auricularia subglabra (strain TFB-10046 / SS5)</name>
    <name type="common">White-rot fungus</name>
    <name type="synonym">Auricularia delicata (strain TFB10046)</name>
    <dbReference type="NCBI Taxonomy" id="717982"/>
    <lineage>
        <taxon>Eukaryota</taxon>
        <taxon>Fungi</taxon>
        <taxon>Dikarya</taxon>
        <taxon>Basidiomycota</taxon>
        <taxon>Agaricomycotina</taxon>
        <taxon>Agaricomycetes</taxon>
        <taxon>Auriculariales</taxon>
        <taxon>Auriculariaceae</taxon>
        <taxon>Auricularia</taxon>
    </lineage>
</organism>
<keyword evidence="2 4" id="KW-0863">Zinc-finger</keyword>
<name>J0CWU3_AURST</name>
<evidence type="ECO:0000313" key="6">
    <source>
        <dbReference type="EMBL" id="EJD35159.1"/>
    </source>
</evidence>
<evidence type="ECO:0000313" key="7">
    <source>
        <dbReference type="Proteomes" id="UP000006514"/>
    </source>
</evidence>
<evidence type="ECO:0000256" key="4">
    <source>
        <dbReference type="PROSITE-ProRule" id="PRU00134"/>
    </source>
</evidence>
<dbReference type="PROSITE" id="PS50865">
    <property type="entry name" value="ZF_MYND_2"/>
    <property type="match status" value="1"/>
</dbReference>
<dbReference type="Gene3D" id="6.10.140.2220">
    <property type="match status" value="1"/>
</dbReference>
<reference evidence="7" key="1">
    <citation type="journal article" date="2012" name="Science">
        <title>The Paleozoic origin of enzymatic lignin decomposition reconstructed from 31 fungal genomes.</title>
        <authorList>
            <person name="Floudas D."/>
            <person name="Binder M."/>
            <person name="Riley R."/>
            <person name="Barry K."/>
            <person name="Blanchette R.A."/>
            <person name="Henrissat B."/>
            <person name="Martinez A.T."/>
            <person name="Otillar R."/>
            <person name="Spatafora J.W."/>
            <person name="Yadav J.S."/>
            <person name="Aerts A."/>
            <person name="Benoit I."/>
            <person name="Boyd A."/>
            <person name="Carlson A."/>
            <person name="Copeland A."/>
            <person name="Coutinho P.M."/>
            <person name="de Vries R.P."/>
            <person name="Ferreira P."/>
            <person name="Findley K."/>
            <person name="Foster B."/>
            <person name="Gaskell J."/>
            <person name="Glotzer D."/>
            <person name="Gorecki P."/>
            <person name="Heitman J."/>
            <person name="Hesse C."/>
            <person name="Hori C."/>
            <person name="Igarashi K."/>
            <person name="Jurgens J.A."/>
            <person name="Kallen N."/>
            <person name="Kersten P."/>
            <person name="Kohler A."/>
            <person name="Kuees U."/>
            <person name="Kumar T.K.A."/>
            <person name="Kuo A."/>
            <person name="LaButti K."/>
            <person name="Larrondo L.F."/>
            <person name="Lindquist E."/>
            <person name="Ling A."/>
            <person name="Lombard V."/>
            <person name="Lucas S."/>
            <person name="Lundell T."/>
            <person name="Martin R."/>
            <person name="McLaughlin D.J."/>
            <person name="Morgenstern I."/>
            <person name="Morin E."/>
            <person name="Murat C."/>
            <person name="Nagy L.G."/>
            <person name="Nolan M."/>
            <person name="Ohm R.A."/>
            <person name="Patyshakuliyeva A."/>
            <person name="Rokas A."/>
            <person name="Ruiz-Duenas F.J."/>
            <person name="Sabat G."/>
            <person name="Salamov A."/>
            <person name="Samejima M."/>
            <person name="Schmutz J."/>
            <person name="Slot J.C."/>
            <person name="St John F."/>
            <person name="Stenlid J."/>
            <person name="Sun H."/>
            <person name="Sun S."/>
            <person name="Syed K."/>
            <person name="Tsang A."/>
            <person name="Wiebenga A."/>
            <person name="Young D."/>
            <person name="Pisabarro A."/>
            <person name="Eastwood D.C."/>
            <person name="Martin F."/>
            <person name="Cullen D."/>
            <person name="Grigoriev I.V."/>
            <person name="Hibbett D.S."/>
        </authorList>
    </citation>
    <scope>NUCLEOTIDE SEQUENCE [LARGE SCALE GENOMIC DNA]</scope>
    <source>
        <strain evidence="7">TFB10046</strain>
    </source>
</reference>
<dbReference type="SUPFAM" id="SSF144232">
    <property type="entry name" value="HIT/MYND zinc finger-like"/>
    <property type="match status" value="1"/>
</dbReference>
<dbReference type="OrthoDB" id="2957110at2759"/>
<accession>J0CWU3</accession>
<evidence type="ECO:0000256" key="2">
    <source>
        <dbReference type="ARBA" id="ARBA00022771"/>
    </source>
</evidence>
<evidence type="ECO:0000256" key="1">
    <source>
        <dbReference type="ARBA" id="ARBA00022723"/>
    </source>
</evidence>
<protein>
    <recommendedName>
        <fullName evidence="5">MYND-type domain-containing protein</fullName>
    </recommendedName>
</protein>
<keyword evidence="7" id="KW-1185">Reference proteome</keyword>
<dbReference type="Pfam" id="PF01753">
    <property type="entry name" value="zf-MYND"/>
    <property type="match status" value="1"/>
</dbReference>
<dbReference type="AlphaFoldDB" id="J0CWU3"/>
<proteinExistence type="predicted"/>
<keyword evidence="1" id="KW-0479">Metal-binding</keyword>
<evidence type="ECO:0000259" key="5">
    <source>
        <dbReference type="PROSITE" id="PS50865"/>
    </source>
</evidence>
<dbReference type="GO" id="GO:0008270">
    <property type="term" value="F:zinc ion binding"/>
    <property type="evidence" value="ECO:0007669"/>
    <property type="project" value="UniProtKB-KW"/>
</dbReference>
<keyword evidence="3" id="KW-0862">Zinc</keyword>